<comment type="caution">
    <text evidence="11">The sequence shown here is derived from an EMBL/GenBank/DDBJ whole genome shotgun (WGS) entry which is preliminary data.</text>
</comment>
<keyword evidence="5 7" id="KW-0687">Ribonucleoprotein</keyword>
<dbReference type="SUPFAM" id="SSF50447">
    <property type="entry name" value="Translation proteins"/>
    <property type="match status" value="1"/>
</dbReference>
<dbReference type="InterPro" id="IPR019926">
    <property type="entry name" value="Ribosomal_uL3_CS"/>
</dbReference>
<evidence type="ECO:0000256" key="6">
    <source>
        <dbReference type="ARBA" id="ARBA00035243"/>
    </source>
</evidence>
<dbReference type="PROSITE" id="PS00474">
    <property type="entry name" value="RIBOSOMAL_L3"/>
    <property type="match status" value="1"/>
</dbReference>
<evidence type="ECO:0000256" key="2">
    <source>
        <dbReference type="ARBA" id="ARBA00022730"/>
    </source>
</evidence>
<reference evidence="11 12" key="1">
    <citation type="submission" date="2017-08" db="EMBL/GenBank/DDBJ databases">
        <title>Mechanisms for carbon and nitrogen cycling indicate functional differentiation within the Candidate Phyla Radiation.</title>
        <authorList>
            <person name="Danczak R.E."/>
            <person name="Johnston M.D."/>
            <person name="Kenah C."/>
            <person name="Slattery M."/>
            <person name="Wrighton K.C."/>
            <person name="Wilkins M.J."/>
        </authorList>
    </citation>
    <scope>NUCLEOTIDE SEQUENCE [LARGE SCALE GENOMIC DNA]</scope>
    <source>
        <strain evidence="11">Gr01-1014_85</strain>
    </source>
</reference>
<dbReference type="Gene3D" id="2.40.30.10">
    <property type="entry name" value="Translation factors"/>
    <property type="match status" value="2"/>
</dbReference>
<dbReference type="InterPro" id="IPR009000">
    <property type="entry name" value="Transl_B-barrel_sf"/>
</dbReference>
<dbReference type="FunFam" id="2.40.30.10:FF:000004">
    <property type="entry name" value="50S ribosomal protein L3"/>
    <property type="match status" value="1"/>
</dbReference>
<sequence>MKSLIGKKIGMTQVFTAEGKMIAVTAIQAEPNFVVGQRTTEKDGYQANIIATQAVRKINQPQAKQLEKVGAPANLKLVREIKTNATEDLLATGSTIDVSLFQAGDLVDVTGTSKGKGFAGVIKRHNFSRGPETHGSDHHRKPGSIGMMFPQRVVLGKKMPGHMGNIVSTVKKLRVIEVHPEQQIILIKGAIPGPKGSYVKITGERYA</sequence>
<evidence type="ECO:0000256" key="5">
    <source>
        <dbReference type="ARBA" id="ARBA00023274"/>
    </source>
</evidence>
<evidence type="ECO:0000256" key="3">
    <source>
        <dbReference type="ARBA" id="ARBA00022884"/>
    </source>
</evidence>
<evidence type="ECO:0000256" key="7">
    <source>
        <dbReference type="HAMAP-Rule" id="MF_01325"/>
    </source>
</evidence>
<proteinExistence type="inferred from homology"/>
<dbReference type="GO" id="GO:0003735">
    <property type="term" value="F:structural constituent of ribosome"/>
    <property type="evidence" value="ECO:0007669"/>
    <property type="project" value="UniProtKB-UniRule"/>
</dbReference>
<comment type="subunit">
    <text evidence="7 9">Part of the 50S ribosomal subunit. Forms a cluster with proteins L14 and L19.</text>
</comment>
<dbReference type="InterPro" id="IPR019927">
    <property type="entry name" value="Ribosomal_uL3_bac/org-type"/>
</dbReference>
<organism evidence="11 12">
    <name type="scientific">Candidatus Berkelbacteria bacterium Gr01-1014_85</name>
    <dbReference type="NCBI Taxonomy" id="2017150"/>
    <lineage>
        <taxon>Bacteria</taxon>
        <taxon>Candidatus Berkelbacteria</taxon>
    </lineage>
</organism>
<keyword evidence="2 7" id="KW-0699">rRNA-binding</keyword>
<dbReference type="GO" id="GO:0006412">
    <property type="term" value="P:translation"/>
    <property type="evidence" value="ECO:0007669"/>
    <property type="project" value="UniProtKB-UniRule"/>
</dbReference>
<dbReference type="AlphaFoldDB" id="A0A554JD73"/>
<comment type="similarity">
    <text evidence="1 7 8">Belongs to the universal ribosomal protein uL3 family.</text>
</comment>
<evidence type="ECO:0000313" key="11">
    <source>
        <dbReference type="EMBL" id="TSC66238.1"/>
    </source>
</evidence>
<dbReference type="Proteomes" id="UP000316253">
    <property type="component" value="Unassembled WGS sequence"/>
</dbReference>
<comment type="function">
    <text evidence="7 9">One of the primary rRNA binding proteins, it binds directly near the 3'-end of the 23S rRNA, where it nucleates assembly of the 50S subunit.</text>
</comment>
<dbReference type="InterPro" id="IPR000597">
    <property type="entry name" value="Ribosomal_uL3"/>
</dbReference>
<evidence type="ECO:0000256" key="8">
    <source>
        <dbReference type="RuleBase" id="RU003905"/>
    </source>
</evidence>
<dbReference type="EMBL" id="VMFD01000011">
    <property type="protein sequence ID" value="TSC66238.1"/>
    <property type="molecule type" value="Genomic_DNA"/>
</dbReference>
<dbReference type="PANTHER" id="PTHR11229:SF16">
    <property type="entry name" value="LARGE RIBOSOMAL SUBUNIT PROTEIN UL3C"/>
    <property type="match status" value="1"/>
</dbReference>
<gene>
    <name evidence="7" type="primary">rplC</name>
    <name evidence="11" type="ORF">CEO22_160</name>
</gene>
<dbReference type="Pfam" id="PF00297">
    <property type="entry name" value="Ribosomal_L3"/>
    <property type="match status" value="1"/>
</dbReference>
<dbReference type="HAMAP" id="MF_01325_B">
    <property type="entry name" value="Ribosomal_uL3_B"/>
    <property type="match status" value="1"/>
</dbReference>
<keyword evidence="4 7" id="KW-0689">Ribosomal protein</keyword>
<keyword evidence="3 7" id="KW-0694">RNA-binding</keyword>
<dbReference type="PANTHER" id="PTHR11229">
    <property type="entry name" value="50S RIBOSOMAL PROTEIN L3"/>
    <property type="match status" value="1"/>
</dbReference>
<dbReference type="GO" id="GO:1990904">
    <property type="term" value="C:ribonucleoprotein complex"/>
    <property type="evidence" value="ECO:0007669"/>
    <property type="project" value="UniProtKB-KW"/>
</dbReference>
<evidence type="ECO:0000256" key="1">
    <source>
        <dbReference type="ARBA" id="ARBA00006540"/>
    </source>
</evidence>
<dbReference type="GO" id="GO:0019843">
    <property type="term" value="F:rRNA binding"/>
    <property type="evidence" value="ECO:0007669"/>
    <property type="project" value="UniProtKB-UniRule"/>
</dbReference>
<evidence type="ECO:0000256" key="10">
    <source>
        <dbReference type="SAM" id="MobiDB-lite"/>
    </source>
</evidence>
<evidence type="ECO:0000256" key="4">
    <source>
        <dbReference type="ARBA" id="ARBA00022980"/>
    </source>
</evidence>
<dbReference type="NCBIfam" id="TIGR03625">
    <property type="entry name" value="L3_bact"/>
    <property type="match status" value="1"/>
</dbReference>
<dbReference type="GO" id="GO:0005840">
    <property type="term" value="C:ribosome"/>
    <property type="evidence" value="ECO:0007669"/>
    <property type="project" value="UniProtKB-UniRule"/>
</dbReference>
<protein>
    <recommendedName>
        <fullName evidence="6 7">Large ribosomal subunit protein uL3</fullName>
    </recommendedName>
</protein>
<feature type="region of interest" description="Disordered" evidence="10">
    <location>
        <begin position="126"/>
        <end position="145"/>
    </location>
</feature>
<name>A0A554JD73_9BACT</name>
<accession>A0A554JD73</accession>
<evidence type="ECO:0000256" key="9">
    <source>
        <dbReference type="RuleBase" id="RU003906"/>
    </source>
</evidence>
<evidence type="ECO:0000313" key="12">
    <source>
        <dbReference type="Proteomes" id="UP000316253"/>
    </source>
</evidence>